<keyword evidence="2" id="KW-0472">Membrane</keyword>
<evidence type="ECO:0000256" key="2">
    <source>
        <dbReference type="SAM" id="Phobius"/>
    </source>
</evidence>
<dbReference type="Gene3D" id="3.90.1310.10">
    <property type="entry name" value="Penicillin-binding protein 2a (Domain 2)"/>
    <property type="match status" value="1"/>
</dbReference>
<gene>
    <name evidence="3" type="ORF">F4148_12635</name>
</gene>
<feature type="non-terminal residue" evidence="3">
    <location>
        <position position="222"/>
    </location>
</feature>
<dbReference type="GO" id="GO:0008658">
    <property type="term" value="F:penicillin binding"/>
    <property type="evidence" value="ECO:0007669"/>
    <property type="project" value="InterPro"/>
</dbReference>
<protein>
    <recommendedName>
        <fullName evidence="4">Penicillin-binding protein dimerisation domain-containing protein</fullName>
    </recommendedName>
</protein>
<evidence type="ECO:0008006" key="4">
    <source>
        <dbReference type="Google" id="ProtNLM"/>
    </source>
</evidence>
<feature type="transmembrane region" description="Helical" evidence="2">
    <location>
        <begin position="66"/>
        <end position="88"/>
    </location>
</feature>
<organism evidence="3">
    <name type="scientific">Caldilineaceae bacterium SB0675_bin_29</name>
    <dbReference type="NCBI Taxonomy" id="2605266"/>
    <lineage>
        <taxon>Bacteria</taxon>
        <taxon>Bacillati</taxon>
        <taxon>Chloroflexota</taxon>
        <taxon>Caldilineae</taxon>
        <taxon>Caldilineales</taxon>
        <taxon>Caldilineaceae</taxon>
    </lineage>
</organism>
<sequence length="222" mass="24699">MRARNRADRPARGHGFGPLFASRQGPDDGVGGGPEGGALNRAASDRAPLEQENLQHPSVSDDLSKIWRIGFIGVVLAGPLVLLVLRLLDMQVMGWQQYEPPQPVVTGRNTVDDTTSWGVIVDRDGNLLAADRYTYRITATPKFISPADFGDIALRLASSIGVPPLQIENLLLENSDRDYLIIAPHLDFEQGQQLLAERHKRMSERDFLLEHIHVAAFPRRFY</sequence>
<dbReference type="AlphaFoldDB" id="A0A6B1FZF2"/>
<keyword evidence="2" id="KW-1133">Transmembrane helix</keyword>
<evidence type="ECO:0000256" key="1">
    <source>
        <dbReference type="SAM" id="MobiDB-lite"/>
    </source>
</evidence>
<keyword evidence="2" id="KW-0812">Transmembrane</keyword>
<dbReference type="InterPro" id="IPR036138">
    <property type="entry name" value="PBP_dimer_sf"/>
</dbReference>
<comment type="caution">
    <text evidence="3">The sequence shown here is derived from an EMBL/GenBank/DDBJ whole genome shotgun (WGS) entry which is preliminary data.</text>
</comment>
<name>A0A6B1FZF2_9CHLR</name>
<evidence type="ECO:0000313" key="3">
    <source>
        <dbReference type="EMBL" id="MYH62553.1"/>
    </source>
</evidence>
<proteinExistence type="predicted"/>
<dbReference type="SUPFAM" id="SSF56519">
    <property type="entry name" value="Penicillin binding protein dimerisation domain"/>
    <property type="match status" value="1"/>
</dbReference>
<reference evidence="3" key="1">
    <citation type="submission" date="2019-09" db="EMBL/GenBank/DDBJ databases">
        <title>Characterisation of the sponge microbiome using genome-centric metagenomics.</title>
        <authorList>
            <person name="Engelberts J.P."/>
            <person name="Robbins S.J."/>
            <person name="De Goeij J.M."/>
            <person name="Aranda M."/>
            <person name="Bell S.C."/>
            <person name="Webster N.S."/>
        </authorList>
    </citation>
    <scope>NUCLEOTIDE SEQUENCE</scope>
    <source>
        <strain evidence="3">SB0675_bin_29</strain>
    </source>
</reference>
<dbReference type="EMBL" id="VYDA01000453">
    <property type="protein sequence ID" value="MYH62553.1"/>
    <property type="molecule type" value="Genomic_DNA"/>
</dbReference>
<feature type="region of interest" description="Disordered" evidence="1">
    <location>
        <begin position="1"/>
        <end position="56"/>
    </location>
</feature>
<feature type="compositionally biased region" description="Basic and acidic residues" evidence="1">
    <location>
        <begin position="1"/>
        <end position="11"/>
    </location>
</feature>
<accession>A0A6B1FZF2</accession>